<comment type="caution">
    <text evidence="3">The sequence shown here is derived from an EMBL/GenBank/DDBJ whole genome shotgun (WGS) entry which is preliminary data.</text>
</comment>
<gene>
    <name evidence="3" type="ORF">M670_01933</name>
</gene>
<name>A0A072NN89_SCHAZ</name>
<dbReference type="Proteomes" id="UP000027936">
    <property type="component" value="Unassembled WGS sequence"/>
</dbReference>
<dbReference type="OrthoDB" id="2138957at2"/>
<dbReference type="EMBL" id="JJRY01000006">
    <property type="protein sequence ID" value="KEF38722.1"/>
    <property type="molecule type" value="Genomic_DNA"/>
</dbReference>
<feature type="region of interest" description="Disordered" evidence="1">
    <location>
        <begin position="78"/>
        <end position="98"/>
    </location>
</feature>
<dbReference type="Gene3D" id="3.30.1490.480">
    <property type="entry name" value="Endolytic murein transglycosylase"/>
    <property type="match status" value="1"/>
</dbReference>
<keyword evidence="2" id="KW-0812">Transmembrane</keyword>
<feature type="compositionally biased region" description="Basic and acidic residues" evidence="1">
    <location>
        <begin position="85"/>
        <end position="94"/>
    </location>
</feature>
<dbReference type="PATRIC" id="fig|1348973.3.peg.1883"/>
<proteinExistence type="predicted"/>
<evidence type="ECO:0000256" key="1">
    <source>
        <dbReference type="SAM" id="MobiDB-lite"/>
    </source>
</evidence>
<evidence type="ECO:0000256" key="2">
    <source>
        <dbReference type="SAM" id="Phobius"/>
    </source>
</evidence>
<dbReference type="RefSeq" id="WP_035195244.1">
    <property type="nucleotide sequence ID" value="NZ_JJRY01000006.1"/>
</dbReference>
<keyword evidence="2" id="KW-0472">Membrane</keyword>
<sequence length="175" mass="19763">MANNSLKSFASGMIIATSIFTAVYYFQPFNKQEQKIVENDTLTNEEVQAYLNSNGYISIPEQTYDELVAKSKEFEAIKNQTQKASEPKPPEQKETVPIPSSPEVEKKIFTLTVKSGMDSIQIANLLENAGIVDSGREFEQFLTKKDWTRSIQVGTYKLNSSMSYEEIGKIITKKK</sequence>
<dbReference type="AlphaFoldDB" id="A0A072NN89"/>
<accession>A0A072NN89</accession>
<evidence type="ECO:0000313" key="3">
    <source>
        <dbReference type="EMBL" id="KEF38722.1"/>
    </source>
</evidence>
<reference evidence="3 4" key="1">
    <citation type="submission" date="2014-04" db="EMBL/GenBank/DDBJ databases">
        <title>Draft genome sequence of Bacillus azotoformans MEV2011, a (co-) denitrifying strain unable to grow in the presence of oxygen.</title>
        <authorList>
            <person name="Nielsen M."/>
            <person name="Schreiber L."/>
            <person name="Finster K."/>
            <person name="Schramm A."/>
        </authorList>
    </citation>
    <scope>NUCLEOTIDE SEQUENCE [LARGE SCALE GENOMIC DNA]</scope>
    <source>
        <strain evidence="3 4">MEV2011</strain>
    </source>
</reference>
<feature type="transmembrane region" description="Helical" evidence="2">
    <location>
        <begin position="6"/>
        <end position="26"/>
    </location>
</feature>
<organism evidence="3 4">
    <name type="scientific">Schinkia azotoformans MEV2011</name>
    <dbReference type="NCBI Taxonomy" id="1348973"/>
    <lineage>
        <taxon>Bacteria</taxon>
        <taxon>Bacillati</taxon>
        <taxon>Bacillota</taxon>
        <taxon>Bacilli</taxon>
        <taxon>Bacillales</taxon>
        <taxon>Bacillaceae</taxon>
        <taxon>Calidifontibacillus/Schinkia group</taxon>
        <taxon>Schinkia</taxon>
    </lineage>
</organism>
<keyword evidence="2" id="KW-1133">Transmembrane helix</keyword>
<evidence type="ECO:0000313" key="4">
    <source>
        <dbReference type="Proteomes" id="UP000027936"/>
    </source>
</evidence>
<protein>
    <submittedName>
        <fullName evidence="3">Putative periplasmic solute-binding protein</fullName>
    </submittedName>
</protein>